<dbReference type="SUPFAM" id="SSF47364">
    <property type="entry name" value="Domain of the SRP/SRP receptor G-proteins"/>
    <property type="match status" value="1"/>
</dbReference>
<keyword evidence="5" id="KW-0547">Nucleotide-binding</keyword>
<evidence type="ECO:0000313" key="12">
    <source>
        <dbReference type="EMBL" id="AVP87164.1"/>
    </source>
</evidence>
<dbReference type="SMART" id="SM00382">
    <property type="entry name" value="AAA"/>
    <property type="match status" value="1"/>
</dbReference>
<dbReference type="Pfam" id="PF02881">
    <property type="entry name" value="SRP54_N"/>
    <property type="match status" value="1"/>
</dbReference>
<dbReference type="AlphaFoldDB" id="A0A2P1P7B8"/>
<dbReference type="GO" id="GO:0005525">
    <property type="term" value="F:GTP binding"/>
    <property type="evidence" value="ECO:0007669"/>
    <property type="project" value="UniProtKB-KW"/>
</dbReference>
<dbReference type="FunFam" id="3.40.50.300:FF:000053">
    <property type="entry name" value="Signal recognition particle receptor FtsY"/>
    <property type="match status" value="1"/>
</dbReference>
<dbReference type="GO" id="GO:0005886">
    <property type="term" value="C:plasma membrane"/>
    <property type="evidence" value="ECO:0007669"/>
    <property type="project" value="UniProtKB-SubCell"/>
</dbReference>
<dbReference type="SUPFAM" id="SSF52540">
    <property type="entry name" value="P-loop containing nucleoside triphosphate hydrolases"/>
    <property type="match status" value="1"/>
</dbReference>
<dbReference type="Gene3D" id="1.20.120.140">
    <property type="entry name" value="Signal recognition particle SRP54, nucleotide-binding domain"/>
    <property type="match status" value="1"/>
</dbReference>
<evidence type="ECO:0000313" key="13">
    <source>
        <dbReference type="Proteomes" id="UP000241762"/>
    </source>
</evidence>
<accession>A0A2P1P7B8</accession>
<gene>
    <name evidence="12" type="ORF">phytr_2060</name>
</gene>
<dbReference type="PROSITE" id="PS00300">
    <property type="entry name" value="SRP54"/>
    <property type="match status" value="1"/>
</dbReference>
<dbReference type="Gene3D" id="3.40.50.300">
    <property type="entry name" value="P-loop containing nucleotide triphosphate hydrolases"/>
    <property type="match status" value="1"/>
</dbReference>
<dbReference type="InterPro" id="IPR004390">
    <property type="entry name" value="SR_rcpt_FtsY"/>
</dbReference>
<evidence type="ECO:0000256" key="5">
    <source>
        <dbReference type="ARBA" id="ARBA00022741"/>
    </source>
</evidence>
<dbReference type="SMART" id="SM00962">
    <property type="entry name" value="SRP54"/>
    <property type="match status" value="1"/>
</dbReference>
<keyword evidence="12" id="KW-0132">Cell division</keyword>
<keyword evidence="13" id="KW-1185">Reference proteome</keyword>
<dbReference type="NCBIfam" id="TIGR00064">
    <property type="entry name" value="ftsY"/>
    <property type="match status" value="1"/>
</dbReference>
<dbReference type="GO" id="GO:0006614">
    <property type="term" value="P:SRP-dependent cotranslational protein targeting to membrane"/>
    <property type="evidence" value="ECO:0007669"/>
    <property type="project" value="InterPro"/>
</dbReference>
<sequence>MSWFDKIKSGFKSVNDKISETLSNIVQKQVLDPKKLSELQRLLLEADLGVKATKKIIDQISKLKNIVPDMVQSQIKSFIANSFDASLSKELIFRDGLNVIVMCGVNGNGKTTTIGKLAYYYGLKKQKVVLGACDTFRAGATEQLEHWAKVNAIDIVKGEKLPCDPASVAYRAVEYAKNSKADLLIIDTAGRLHNNKNLMEELAKLKKVILKHCDEANVHFLMTIDATTGQNAVRQMEEFKKLIPEIQGFVVTKMDSSAKAGTIINIMDQFNIPVYFIGTGERIEDLETFSPAKFTDKLFE</sequence>
<evidence type="ECO:0000256" key="8">
    <source>
        <dbReference type="ARBA" id="ARBA00023136"/>
    </source>
</evidence>
<proteinExistence type="inferred from homology"/>
<evidence type="ECO:0000256" key="4">
    <source>
        <dbReference type="ARBA" id="ARBA00022490"/>
    </source>
</evidence>
<dbReference type="InterPro" id="IPR036225">
    <property type="entry name" value="SRP/SRP_N"/>
</dbReference>
<evidence type="ECO:0000256" key="2">
    <source>
        <dbReference type="ARBA" id="ARBA00008531"/>
    </source>
</evidence>
<dbReference type="Pfam" id="PF00448">
    <property type="entry name" value="SRP54"/>
    <property type="match status" value="1"/>
</dbReference>
<keyword evidence="7" id="KW-0342">GTP-binding</keyword>
<dbReference type="EMBL" id="CP027845">
    <property type="protein sequence ID" value="AVP87164.1"/>
    <property type="molecule type" value="Genomic_DNA"/>
</dbReference>
<comment type="subcellular location">
    <subcellularLocation>
        <location evidence="1">Cell inner membrane</location>
        <topology evidence="1">Peripheral membrane protein</topology>
        <orientation evidence="1">Cytoplasmic side</orientation>
    </subcellularLocation>
</comment>
<comment type="similarity">
    <text evidence="2">Belongs to the GTP-binding SRP family.</text>
</comment>
<dbReference type="InterPro" id="IPR003593">
    <property type="entry name" value="AAA+_ATPase"/>
</dbReference>
<dbReference type="GO" id="GO:0005737">
    <property type="term" value="C:cytoplasm"/>
    <property type="evidence" value="ECO:0007669"/>
    <property type="project" value="UniProtKB-ARBA"/>
</dbReference>
<keyword evidence="6" id="KW-0378">Hydrolase</keyword>
<reference evidence="12 13" key="1">
    <citation type="submission" date="2018-03" db="EMBL/GenBank/DDBJ databases">
        <title>A gene transfer event suggests a long-term partnership between eustigmatophyte algae and a novel lineage of endosymbiotic bacteria.</title>
        <authorList>
            <person name="Yurchenko T."/>
            <person name="Sevcikova T."/>
            <person name="Pribyl P."/>
            <person name="El Karkouri K."/>
            <person name="Klimes V."/>
            <person name="Amaral R."/>
            <person name="Zbrankova V."/>
            <person name="Kim E."/>
            <person name="Raoult D."/>
            <person name="Santos L.M.A."/>
            <person name="Elias M."/>
        </authorList>
    </citation>
    <scope>NUCLEOTIDE SEQUENCE [LARGE SCALE GENOMIC DNA]</scope>
    <source>
        <strain evidence="12">CCALA 838</strain>
    </source>
</reference>
<keyword evidence="9" id="KW-0675">Receptor</keyword>
<evidence type="ECO:0000256" key="9">
    <source>
        <dbReference type="ARBA" id="ARBA00023170"/>
    </source>
</evidence>
<dbReference type="InterPro" id="IPR013822">
    <property type="entry name" value="Signal_recog_particl_SRP54_hlx"/>
</dbReference>
<protein>
    <submittedName>
        <fullName evidence="12">Cell division ABC transporter, periplasmic substrate-binding</fullName>
    </submittedName>
</protein>
<keyword evidence="3" id="KW-1003">Cell membrane</keyword>
<evidence type="ECO:0000256" key="6">
    <source>
        <dbReference type="ARBA" id="ARBA00022801"/>
    </source>
</evidence>
<dbReference type="PANTHER" id="PTHR43134">
    <property type="entry name" value="SIGNAL RECOGNITION PARTICLE RECEPTOR SUBUNIT ALPHA"/>
    <property type="match status" value="1"/>
</dbReference>
<dbReference type="GO" id="GO:0051301">
    <property type="term" value="P:cell division"/>
    <property type="evidence" value="ECO:0007669"/>
    <property type="project" value="UniProtKB-KW"/>
</dbReference>
<evidence type="ECO:0000259" key="11">
    <source>
        <dbReference type="PROSITE" id="PS00300"/>
    </source>
</evidence>
<evidence type="ECO:0000256" key="3">
    <source>
        <dbReference type="ARBA" id="ARBA00022475"/>
    </source>
</evidence>
<keyword evidence="12" id="KW-0131">Cell cycle</keyword>
<dbReference type="InterPro" id="IPR000897">
    <property type="entry name" value="SRP54_GTPase_dom"/>
</dbReference>
<organism evidence="12 13">
    <name type="scientific">Candidatus Phycorickettsia trachydisci</name>
    <dbReference type="NCBI Taxonomy" id="2115978"/>
    <lineage>
        <taxon>Bacteria</taxon>
        <taxon>Pseudomonadati</taxon>
        <taxon>Pseudomonadota</taxon>
        <taxon>Alphaproteobacteria</taxon>
        <taxon>Rickettsiales</taxon>
        <taxon>Rickettsiaceae</taxon>
        <taxon>Candidatus Phycorickettsia</taxon>
    </lineage>
</organism>
<dbReference type="RefSeq" id="WP_106874036.1">
    <property type="nucleotide sequence ID" value="NZ_CP027845.1"/>
</dbReference>
<evidence type="ECO:0000256" key="1">
    <source>
        <dbReference type="ARBA" id="ARBA00004515"/>
    </source>
</evidence>
<dbReference type="Proteomes" id="UP000241762">
    <property type="component" value="Chromosome"/>
</dbReference>
<dbReference type="OrthoDB" id="9804720at2"/>
<keyword evidence="4" id="KW-0963">Cytoplasm</keyword>
<dbReference type="PANTHER" id="PTHR43134:SF1">
    <property type="entry name" value="SIGNAL RECOGNITION PARTICLE RECEPTOR SUBUNIT ALPHA"/>
    <property type="match status" value="1"/>
</dbReference>
<evidence type="ECO:0000256" key="10">
    <source>
        <dbReference type="ARBA" id="ARBA00048027"/>
    </source>
</evidence>
<name>A0A2P1P7B8_9RICK</name>
<keyword evidence="8" id="KW-0472">Membrane</keyword>
<dbReference type="GO" id="GO:0005047">
    <property type="term" value="F:signal recognition particle binding"/>
    <property type="evidence" value="ECO:0007669"/>
    <property type="project" value="TreeGrafter"/>
</dbReference>
<feature type="domain" description="SRP54-type proteins GTP-binding" evidence="11">
    <location>
        <begin position="273"/>
        <end position="286"/>
    </location>
</feature>
<dbReference type="GO" id="GO:0003924">
    <property type="term" value="F:GTPase activity"/>
    <property type="evidence" value="ECO:0007669"/>
    <property type="project" value="TreeGrafter"/>
</dbReference>
<dbReference type="InterPro" id="IPR027417">
    <property type="entry name" value="P-loop_NTPase"/>
</dbReference>
<dbReference type="KEGG" id="ptc:phytr_2060"/>
<dbReference type="InterPro" id="IPR042101">
    <property type="entry name" value="SRP54_N_sf"/>
</dbReference>
<comment type="catalytic activity">
    <reaction evidence="10">
        <text>GTP + H2O = GDP + phosphate + H(+)</text>
        <dbReference type="Rhea" id="RHEA:19669"/>
        <dbReference type="ChEBI" id="CHEBI:15377"/>
        <dbReference type="ChEBI" id="CHEBI:15378"/>
        <dbReference type="ChEBI" id="CHEBI:37565"/>
        <dbReference type="ChEBI" id="CHEBI:43474"/>
        <dbReference type="ChEBI" id="CHEBI:58189"/>
        <dbReference type="EC" id="3.6.5.4"/>
    </reaction>
</comment>
<evidence type="ECO:0000256" key="7">
    <source>
        <dbReference type="ARBA" id="ARBA00023134"/>
    </source>
</evidence>